<protein>
    <submittedName>
        <fullName evidence="2">Short subunit dehydrogenase</fullName>
    </submittedName>
</protein>
<comment type="caution">
    <text evidence="2">The sequence shown here is derived from an EMBL/GenBank/DDBJ whole genome shotgun (WGS) entry which is preliminary data.</text>
</comment>
<gene>
    <name evidence="2" type="ORF">EV650_1559</name>
</gene>
<dbReference type="InterPro" id="IPR002347">
    <property type="entry name" value="SDR_fam"/>
</dbReference>
<dbReference type="InterPro" id="IPR036291">
    <property type="entry name" value="NAD(P)-bd_dom_sf"/>
</dbReference>
<dbReference type="SUPFAM" id="SSF51735">
    <property type="entry name" value="NAD(P)-binding Rossmann-fold domains"/>
    <property type="match status" value="1"/>
</dbReference>
<dbReference type="PRINTS" id="PR00081">
    <property type="entry name" value="GDHRDH"/>
</dbReference>
<sequence>MDIAGKVAVVTGAAVGIGRGIAQRLAAAGAPVVVADLDAAGGERTAELIGGSARFVQVDLRDDDAVAELMSCQPQILVNNAGGGPALVPLESVTSASSRTRRSRVE</sequence>
<dbReference type="Proteomes" id="UP000295447">
    <property type="component" value="Unassembled WGS sequence"/>
</dbReference>
<dbReference type="PANTHER" id="PTHR43658">
    <property type="entry name" value="SHORT-CHAIN DEHYDROGENASE/REDUCTASE"/>
    <property type="match status" value="1"/>
</dbReference>
<accession>A0A4R7ZZP3</accession>
<dbReference type="PANTHER" id="PTHR43658:SF8">
    <property type="entry name" value="17-BETA-HYDROXYSTEROID DEHYDROGENASE 14-RELATED"/>
    <property type="match status" value="1"/>
</dbReference>
<dbReference type="RefSeq" id="WP_134116773.1">
    <property type="nucleotide sequence ID" value="NZ_SODF01000001.1"/>
</dbReference>
<dbReference type="EMBL" id="SODF01000001">
    <property type="protein sequence ID" value="TDW22721.1"/>
    <property type="molecule type" value="Genomic_DNA"/>
</dbReference>
<keyword evidence="3" id="KW-1185">Reference proteome</keyword>
<dbReference type="AlphaFoldDB" id="A0A4R7ZZP3"/>
<organism evidence="2 3">
    <name type="scientific">Kribbella kalugense</name>
    <dbReference type="NCBI Taxonomy" id="2512221"/>
    <lineage>
        <taxon>Bacteria</taxon>
        <taxon>Bacillati</taxon>
        <taxon>Actinomycetota</taxon>
        <taxon>Actinomycetes</taxon>
        <taxon>Propionibacteriales</taxon>
        <taxon>Kribbellaceae</taxon>
        <taxon>Kribbella</taxon>
    </lineage>
</organism>
<dbReference type="GO" id="GO:0016491">
    <property type="term" value="F:oxidoreductase activity"/>
    <property type="evidence" value="ECO:0007669"/>
    <property type="project" value="UniProtKB-KW"/>
</dbReference>
<reference evidence="2 3" key="1">
    <citation type="submission" date="2019-03" db="EMBL/GenBank/DDBJ databases">
        <title>Genomic Encyclopedia of Type Strains, Phase III (KMG-III): the genomes of soil and plant-associated and newly described type strains.</title>
        <authorList>
            <person name="Whitman W."/>
        </authorList>
    </citation>
    <scope>NUCLEOTIDE SEQUENCE [LARGE SCALE GENOMIC DNA]</scope>
    <source>
        <strain evidence="2 3">VKM Ac-2570</strain>
    </source>
</reference>
<dbReference type="OrthoDB" id="9804774at2"/>
<dbReference type="Pfam" id="PF00106">
    <property type="entry name" value="adh_short"/>
    <property type="match status" value="1"/>
</dbReference>
<name>A0A4R7ZZP3_9ACTN</name>
<dbReference type="Gene3D" id="3.40.50.720">
    <property type="entry name" value="NAD(P)-binding Rossmann-like Domain"/>
    <property type="match status" value="1"/>
</dbReference>
<proteinExistence type="predicted"/>
<evidence type="ECO:0000313" key="3">
    <source>
        <dbReference type="Proteomes" id="UP000295447"/>
    </source>
</evidence>
<evidence type="ECO:0000313" key="2">
    <source>
        <dbReference type="EMBL" id="TDW22721.1"/>
    </source>
</evidence>
<evidence type="ECO:0000256" key="1">
    <source>
        <dbReference type="ARBA" id="ARBA00023002"/>
    </source>
</evidence>
<keyword evidence="1" id="KW-0560">Oxidoreductase</keyword>